<keyword evidence="2" id="KW-1185">Reference proteome</keyword>
<dbReference type="AlphaFoldDB" id="A0A934QAG4"/>
<sequence length="220" mass="23531">MAKFRLLSLVGVFVVIVLTAGGCSRVGYASEAPQPEQTCDQTLNSAIQQGRSGSTGSHLDSDLQYLADYCPDAYEVAVDYLSSRGGIPSGRLETCATWGTRIRPEAVDLLRADGKCVESTTKRGESRAGGLSWDVAAGFLGAEQRVCGPLVSTRTDNDDVFLNLGRDYPDPARFTIVLWDVGGVEPLPTGTEVCATGTISSYNGVMQIELWDVGAVEVWK</sequence>
<accession>A0A934QAG4</accession>
<dbReference type="Proteomes" id="UP000618733">
    <property type="component" value="Unassembled WGS sequence"/>
</dbReference>
<proteinExistence type="predicted"/>
<dbReference type="PROSITE" id="PS51257">
    <property type="entry name" value="PROKAR_LIPOPROTEIN"/>
    <property type="match status" value="1"/>
</dbReference>
<gene>
    <name evidence="1" type="ORF">JD292_03390</name>
</gene>
<dbReference type="RefSeq" id="WP_200131311.1">
    <property type="nucleotide sequence ID" value="NZ_JAEHOI010000002.1"/>
</dbReference>
<evidence type="ECO:0000313" key="1">
    <source>
        <dbReference type="EMBL" id="MBK0421124.1"/>
    </source>
</evidence>
<reference evidence="1" key="1">
    <citation type="submission" date="2020-12" db="EMBL/GenBank/DDBJ databases">
        <title>Leucobacter sp. CAS2, isolated from Chromium sludge.</title>
        <authorList>
            <person name="Xu Z."/>
        </authorList>
    </citation>
    <scope>NUCLEOTIDE SEQUENCE</scope>
    <source>
        <strain evidence="1">CSA2</strain>
    </source>
</reference>
<comment type="caution">
    <text evidence="1">The sequence shown here is derived from an EMBL/GenBank/DDBJ whole genome shotgun (WGS) entry which is preliminary data.</text>
</comment>
<name>A0A934QAG4_9MICO</name>
<organism evidence="1 2">
    <name type="scientific">Leucobacter edaphi</name>
    <dbReference type="NCBI Taxonomy" id="2796472"/>
    <lineage>
        <taxon>Bacteria</taxon>
        <taxon>Bacillati</taxon>
        <taxon>Actinomycetota</taxon>
        <taxon>Actinomycetes</taxon>
        <taxon>Micrococcales</taxon>
        <taxon>Microbacteriaceae</taxon>
        <taxon>Leucobacter</taxon>
    </lineage>
</organism>
<protein>
    <submittedName>
        <fullName evidence="1">Uncharacterized protein</fullName>
    </submittedName>
</protein>
<dbReference type="EMBL" id="JAEHOI010000002">
    <property type="protein sequence ID" value="MBK0421124.1"/>
    <property type="molecule type" value="Genomic_DNA"/>
</dbReference>
<evidence type="ECO:0000313" key="2">
    <source>
        <dbReference type="Proteomes" id="UP000618733"/>
    </source>
</evidence>